<evidence type="ECO:0000256" key="3">
    <source>
        <dbReference type="ARBA" id="ARBA00022630"/>
    </source>
</evidence>
<gene>
    <name evidence="7" type="ORF">UFOPK1421_00889</name>
</gene>
<dbReference type="Pfam" id="PF05199">
    <property type="entry name" value="GMC_oxred_C"/>
    <property type="match status" value="1"/>
</dbReference>
<comment type="cofactor">
    <cofactor evidence="1">
        <name>FAD</name>
        <dbReference type="ChEBI" id="CHEBI:57692"/>
    </cofactor>
</comment>
<proteinExistence type="inferred from homology"/>
<dbReference type="PROSITE" id="PS51257">
    <property type="entry name" value="PROKAR_LIPOPROTEIN"/>
    <property type="match status" value="1"/>
</dbReference>
<dbReference type="InterPro" id="IPR000172">
    <property type="entry name" value="GMC_OxRdtase_N"/>
</dbReference>
<dbReference type="PANTHER" id="PTHR11552">
    <property type="entry name" value="GLUCOSE-METHANOL-CHOLINE GMC OXIDOREDUCTASE"/>
    <property type="match status" value="1"/>
</dbReference>
<dbReference type="InterPro" id="IPR012132">
    <property type="entry name" value="GMC_OxRdtase"/>
</dbReference>
<reference evidence="7" key="1">
    <citation type="submission" date="2020-05" db="EMBL/GenBank/DDBJ databases">
        <authorList>
            <person name="Chiriac C."/>
            <person name="Salcher M."/>
            <person name="Ghai R."/>
            <person name="Kavagutti S V."/>
        </authorList>
    </citation>
    <scope>NUCLEOTIDE SEQUENCE</scope>
</reference>
<feature type="domain" description="Glucose-methanol-choline oxidoreductase N-terminal" evidence="5">
    <location>
        <begin position="8"/>
        <end position="270"/>
    </location>
</feature>
<keyword evidence="4" id="KW-0274">FAD</keyword>
<dbReference type="GO" id="GO:0050660">
    <property type="term" value="F:flavin adenine dinucleotide binding"/>
    <property type="evidence" value="ECO:0007669"/>
    <property type="project" value="InterPro"/>
</dbReference>
<accession>A0A6J6C0T5</accession>
<dbReference type="InterPro" id="IPR036188">
    <property type="entry name" value="FAD/NAD-bd_sf"/>
</dbReference>
<name>A0A6J6C0T5_9ZZZZ</name>
<dbReference type="PANTHER" id="PTHR11552:SF147">
    <property type="entry name" value="CHOLINE DEHYDROGENASE, MITOCHONDRIAL"/>
    <property type="match status" value="1"/>
</dbReference>
<evidence type="ECO:0000256" key="2">
    <source>
        <dbReference type="ARBA" id="ARBA00010790"/>
    </source>
</evidence>
<dbReference type="InterPro" id="IPR007867">
    <property type="entry name" value="GMC_OxRtase_C"/>
</dbReference>
<dbReference type="PIRSF" id="PIRSF000137">
    <property type="entry name" value="Alcohol_oxidase"/>
    <property type="match status" value="1"/>
</dbReference>
<sequence length="477" mass="50883">MNNLQRPDVIVVGAGSAGCVLADRLSQSGRSVLVIEAGPDLRFGAAPSGISGPSFFAAMSEPGRVWSGVEAQRVAGQARRPYARGRGIGGSSAVNAMIGLWGEVEDYDAWESDFGCQGWSWRDVEPYFRRIDIPLTKADPGNPTRVGAALFEACRLEGWTWHRGPFPLGGVGRDVGPVMLTRSTDGRRVTASDVYLERARERNHVRILCDTLVDRVAMQGTHAVGVILADGTLIESKETVICAGAIHSPAILLRSKIERPAIGQGLQDHASAPLTLALRESCPTDSVAATTLARLSSGFEPADLQILALDHFGEGANGFGQLAVALMHPKSRGRVTLASQDPTDDPIVDFQMLSDEQDVEALKVGVNVARQLLQSSPLKDMSNGVFIDDLGTPVEALDQSPDAVGEWLRAYTGDYVHASGTCAMGDPGSELSVVDCFGRVIGVTGLRVCDASIFPQVPRANTHFPAMMAAEVIADRW</sequence>
<dbReference type="Gene3D" id="3.50.50.60">
    <property type="entry name" value="FAD/NAD(P)-binding domain"/>
    <property type="match status" value="1"/>
</dbReference>
<evidence type="ECO:0000313" key="7">
    <source>
        <dbReference type="EMBL" id="CAB4544940.1"/>
    </source>
</evidence>
<evidence type="ECO:0000259" key="5">
    <source>
        <dbReference type="Pfam" id="PF00732"/>
    </source>
</evidence>
<dbReference type="Pfam" id="PF00732">
    <property type="entry name" value="GMC_oxred_N"/>
    <property type="match status" value="1"/>
</dbReference>
<organism evidence="7">
    <name type="scientific">freshwater metagenome</name>
    <dbReference type="NCBI Taxonomy" id="449393"/>
    <lineage>
        <taxon>unclassified sequences</taxon>
        <taxon>metagenomes</taxon>
        <taxon>ecological metagenomes</taxon>
    </lineage>
</organism>
<dbReference type="EMBL" id="CAEZSL010000086">
    <property type="protein sequence ID" value="CAB4544940.1"/>
    <property type="molecule type" value="Genomic_DNA"/>
</dbReference>
<evidence type="ECO:0000256" key="4">
    <source>
        <dbReference type="ARBA" id="ARBA00022827"/>
    </source>
</evidence>
<comment type="similarity">
    <text evidence="2">Belongs to the GMC oxidoreductase family.</text>
</comment>
<dbReference type="SUPFAM" id="SSF54373">
    <property type="entry name" value="FAD-linked reductases, C-terminal domain"/>
    <property type="match status" value="1"/>
</dbReference>
<dbReference type="AlphaFoldDB" id="A0A6J6C0T5"/>
<dbReference type="Gene3D" id="3.30.410.40">
    <property type="match status" value="1"/>
</dbReference>
<evidence type="ECO:0000256" key="1">
    <source>
        <dbReference type="ARBA" id="ARBA00001974"/>
    </source>
</evidence>
<feature type="domain" description="Glucose-methanol-choline oxidoreductase C-terminal" evidence="6">
    <location>
        <begin position="329"/>
        <end position="470"/>
    </location>
</feature>
<keyword evidence="3" id="KW-0285">Flavoprotein</keyword>
<evidence type="ECO:0000259" key="6">
    <source>
        <dbReference type="Pfam" id="PF05199"/>
    </source>
</evidence>
<protein>
    <submittedName>
        <fullName evidence="7">Unannotated protein</fullName>
    </submittedName>
</protein>
<dbReference type="GO" id="GO:0016614">
    <property type="term" value="F:oxidoreductase activity, acting on CH-OH group of donors"/>
    <property type="evidence" value="ECO:0007669"/>
    <property type="project" value="InterPro"/>
</dbReference>
<dbReference type="SUPFAM" id="SSF51905">
    <property type="entry name" value="FAD/NAD(P)-binding domain"/>
    <property type="match status" value="1"/>
</dbReference>